<comment type="caution">
    <text evidence="4">The sequence shown here is derived from an EMBL/GenBank/DDBJ whole genome shotgun (WGS) entry which is preliminary data.</text>
</comment>
<dbReference type="PANTHER" id="PTHR45740">
    <property type="entry name" value="POLY [ADP-RIBOSE] POLYMERASE"/>
    <property type="match status" value="1"/>
</dbReference>
<evidence type="ECO:0000313" key="4">
    <source>
        <dbReference type="EMBL" id="CAH3155630.1"/>
    </source>
</evidence>
<feature type="region of interest" description="Disordered" evidence="2">
    <location>
        <begin position="51"/>
        <end position="126"/>
    </location>
</feature>
<evidence type="ECO:0000313" key="5">
    <source>
        <dbReference type="Proteomes" id="UP001159405"/>
    </source>
</evidence>
<dbReference type="Proteomes" id="UP001159405">
    <property type="component" value="Unassembled WGS sequence"/>
</dbReference>
<feature type="region of interest" description="Disordered" evidence="2">
    <location>
        <begin position="151"/>
        <end position="171"/>
    </location>
</feature>
<dbReference type="Pfam" id="PF02825">
    <property type="entry name" value="WWE"/>
    <property type="match status" value="1"/>
</dbReference>
<reference evidence="4 5" key="1">
    <citation type="submission" date="2022-05" db="EMBL/GenBank/DDBJ databases">
        <authorList>
            <consortium name="Genoscope - CEA"/>
            <person name="William W."/>
        </authorList>
    </citation>
    <scope>NUCLEOTIDE SEQUENCE [LARGE SCALE GENOMIC DNA]</scope>
</reference>
<protein>
    <recommendedName>
        <fullName evidence="1">Poly [ADP-ribose] polymerase</fullName>
        <shortName evidence="1">PARP</shortName>
        <ecNumber evidence="1">2.4.2.-</ecNumber>
    </recommendedName>
</protein>
<dbReference type="Gene3D" id="3.90.228.10">
    <property type="match status" value="1"/>
</dbReference>
<dbReference type="SUPFAM" id="SSF56399">
    <property type="entry name" value="ADP-ribosylation"/>
    <property type="match status" value="1"/>
</dbReference>
<keyword evidence="1" id="KW-0808">Transferase</keyword>
<feature type="compositionally biased region" description="Polar residues" evidence="2">
    <location>
        <begin position="259"/>
        <end position="268"/>
    </location>
</feature>
<dbReference type="InterPro" id="IPR004170">
    <property type="entry name" value="WWE_dom"/>
</dbReference>
<accession>A0ABN8Q5W2</accession>
<keyword evidence="1" id="KW-0328">Glycosyltransferase</keyword>
<feature type="region of interest" description="Disordered" evidence="2">
    <location>
        <begin position="201"/>
        <end position="282"/>
    </location>
</feature>
<feature type="compositionally biased region" description="Polar residues" evidence="2">
    <location>
        <begin position="74"/>
        <end position="86"/>
    </location>
</feature>
<dbReference type="Pfam" id="PF00644">
    <property type="entry name" value="PARP"/>
    <property type="match status" value="1"/>
</dbReference>
<sequence>MISAMESFEEELSSLSEMFPECDENKLRGYLEMFKDDPNHMTSIINMLLENGNTDGTHQNQEQTSSRERGLKRSASTGEDSLSSKVSKCDFSRKNENELTSPTRMACTSKSSSSPAKNRQQSWKHDFLDHKTSSSIDDDDDIVLVKSVASSPKPGFYRSSGSDSGISSPQKSGGICIRYKGGALHPSMNKSKRSQIVEIDCDDSKDGKSRLLSSQSPAKRSLSASKGFTSATEISQENDDDLPMYGTSAGATPHKKDNASSSSQSQDKNQVEVVSSSGNSSHSSVAEVLTDLEILKKVFPDSDHEYIDSLLHKYADQPNRVALVGKELSSKPDSQSVKKKAIQTVPWFWQTEEGKLVPFTDSECNFLEKEYIHCDTSHSSTASVKIRMPGSTKTYDLNFAGMTMTCDKGQKTPIIRAPLGSDNNKQIGGKNLVPQEALSLPPDWQQQIENVQLISVRPGSAEWDHVQRSLKRSLREAQVTNVQRVQNKWLYRKYAIQRHLIKDKNGSTCINEKELFHGTRHTNPDVIWKGEDGFDMRHSADGMWGRGTYFASEASYCHQGFVYYDPQKKHFQLFLAHVLTGDSISLLPNRDIRMPPPKRGSDIRYDSINGITSGCTVYITYKLDMAYPAYLITYTISN</sequence>
<organism evidence="4 5">
    <name type="scientific">Porites lobata</name>
    <dbReference type="NCBI Taxonomy" id="104759"/>
    <lineage>
        <taxon>Eukaryota</taxon>
        <taxon>Metazoa</taxon>
        <taxon>Cnidaria</taxon>
        <taxon>Anthozoa</taxon>
        <taxon>Hexacorallia</taxon>
        <taxon>Scleractinia</taxon>
        <taxon>Fungiina</taxon>
        <taxon>Poritidae</taxon>
        <taxon>Porites</taxon>
    </lineage>
</organism>
<proteinExistence type="predicted"/>
<dbReference type="InterPro" id="IPR012317">
    <property type="entry name" value="Poly(ADP-ribose)pol_cat_dom"/>
</dbReference>
<keyword evidence="5" id="KW-1185">Reference proteome</keyword>
<gene>
    <name evidence="4" type="ORF">PLOB_00001427</name>
</gene>
<feature type="compositionally biased region" description="Polar residues" evidence="2">
    <location>
        <begin position="51"/>
        <end position="64"/>
    </location>
</feature>
<dbReference type="InterPro" id="IPR051712">
    <property type="entry name" value="ARTD-AVP"/>
</dbReference>
<evidence type="ECO:0000256" key="2">
    <source>
        <dbReference type="SAM" id="MobiDB-lite"/>
    </source>
</evidence>
<dbReference type="EC" id="2.4.2.-" evidence="1"/>
<name>A0ABN8Q5W2_9CNID</name>
<feature type="compositionally biased region" description="Polar residues" evidence="2">
    <location>
        <begin position="98"/>
        <end position="121"/>
    </location>
</feature>
<dbReference type="PROSITE" id="PS51059">
    <property type="entry name" value="PARP_CATALYTIC"/>
    <property type="match status" value="1"/>
</dbReference>
<keyword evidence="1" id="KW-0520">NAD</keyword>
<dbReference type="PANTHER" id="PTHR45740:SF2">
    <property type="entry name" value="POLY [ADP-RIBOSE] POLYMERASE"/>
    <property type="match status" value="1"/>
</dbReference>
<feature type="compositionally biased region" description="Low complexity" evidence="2">
    <location>
        <begin position="271"/>
        <end position="282"/>
    </location>
</feature>
<feature type="compositionally biased region" description="Polar residues" evidence="2">
    <location>
        <begin position="211"/>
        <end position="235"/>
    </location>
</feature>
<feature type="compositionally biased region" description="Low complexity" evidence="2">
    <location>
        <begin position="159"/>
        <end position="171"/>
    </location>
</feature>
<evidence type="ECO:0000256" key="1">
    <source>
        <dbReference type="RuleBase" id="RU362114"/>
    </source>
</evidence>
<feature type="domain" description="PARP catalytic" evidence="3">
    <location>
        <begin position="440"/>
        <end position="638"/>
    </location>
</feature>
<dbReference type="EMBL" id="CALNXK010000102">
    <property type="protein sequence ID" value="CAH3155630.1"/>
    <property type="molecule type" value="Genomic_DNA"/>
</dbReference>
<evidence type="ECO:0000259" key="3">
    <source>
        <dbReference type="PROSITE" id="PS51059"/>
    </source>
</evidence>
<feature type="compositionally biased region" description="Basic and acidic residues" evidence="2">
    <location>
        <begin position="87"/>
        <end position="97"/>
    </location>
</feature>